<dbReference type="OMA" id="GDKHESM"/>
<gene>
    <name evidence="3" type="ORF">ZOSMA_101G00760</name>
</gene>
<keyword evidence="4" id="KW-1185">Reference proteome</keyword>
<proteinExistence type="predicted"/>
<dbReference type="InterPro" id="IPR029058">
    <property type="entry name" value="AB_hydrolase_fold"/>
</dbReference>
<evidence type="ECO:0000256" key="1">
    <source>
        <dbReference type="SAM" id="MobiDB-lite"/>
    </source>
</evidence>
<dbReference type="InterPro" id="IPR052920">
    <property type="entry name" value="DNA-binding_regulatory"/>
</dbReference>
<dbReference type="STRING" id="29655.A0A0K9Q6E8"/>
<dbReference type="Gene3D" id="3.40.50.1820">
    <property type="entry name" value="alpha/beta hydrolase"/>
    <property type="match status" value="1"/>
</dbReference>
<dbReference type="SUPFAM" id="SSF53474">
    <property type="entry name" value="alpha/beta-Hydrolases"/>
    <property type="match status" value="1"/>
</dbReference>
<dbReference type="PANTHER" id="PTHR43358:SF1">
    <property type="entry name" value="ALPHA_BETA-HYDROLASES SUPERFAMILY PROTEIN"/>
    <property type="match status" value="1"/>
</dbReference>
<evidence type="ECO:0000313" key="3">
    <source>
        <dbReference type="EMBL" id="KMZ76492.1"/>
    </source>
</evidence>
<dbReference type="EMBL" id="LFYR01000025">
    <property type="protein sequence ID" value="KMZ76492.1"/>
    <property type="molecule type" value="Genomic_DNA"/>
</dbReference>
<dbReference type="OrthoDB" id="10249433at2759"/>
<organism evidence="3 4">
    <name type="scientific">Zostera marina</name>
    <name type="common">Eelgrass</name>
    <dbReference type="NCBI Taxonomy" id="29655"/>
    <lineage>
        <taxon>Eukaryota</taxon>
        <taxon>Viridiplantae</taxon>
        <taxon>Streptophyta</taxon>
        <taxon>Embryophyta</taxon>
        <taxon>Tracheophyta</taxon>
        <taxon>Spermatophyta</taxon>
        <taxon>Magnoliopsida</taxon>
        <taxon>Liliopsida</taxon>
        <taxon>Zosteraceae</taxon>
        <taxon>Zostera</taxon>
    </lineage>
</organism>
<reference evidence="4" key="1">
    <citation type="journal article" date="2016" name="Nature">
        <title>The genome of the seagrass Zostera marina reveals angiosperm adaptation to the sea.</title>
        <authorList>
            <person name="Olsen J.L."/>
            <person name="Rouze P."/>
            <person name="Verhelst B."/>
            <person name="Lin Y.-C."/>
            <person name="Bayer T."/>
            <person name="Collen J."/>
            <person name="Dattolo E."/>
            <person name="De Paoli E."/>
            <person name="Dittami S."/>
            <person name="Maumus F."/>
            <person name="Michel G."/>
            <person name="Kersting A."/>
            <person name="Lauritano C."/>
            <person name="Lohaus R."/>
            <person name="Toepel M."/>
            <person name="Tonon T."/>
            <person name="Vanneste K."/>
            <person name="Amirebrahimi M."/>
            <person name="Brakel J."/>
            <person name="Bostroem C."/>
            <person name="Chovatia M."/>
            <person name="Grimwood J."/>
            <person name="Jenkins J.W."/>
            <person name="Jueterbock A."/>
            <person name="Mraz A."/>
            <person name="Stam W.T."/>
            <person name="Tice H."/>
            <person name="Bornberg-Bauer E."/>
            <person name="Green P.J."/>
            <person name="Pearson G.A."/>
            <person name="Procaccini G."/>
            <person name="Duarte C.M."/>
            <person name="Schmutz J."/>
            <person name="Reusch T.B.H."/>
            <person name="Van de Peer Y."/>
        </authorList>
    </citation>
    <scope>NUCLEOTIDE SEQUENCE [LARGE SCALE GENOMIC DNA]</scope>
    <source>
        <strain evidence="4">cv. Finnish</strain>
    </source>
</reference>
<dbReference type="Pfam" id="PF12146">
    <property type="entry name" value="Hydrolase_4"/>
    <property type="match status" value="1"/>
</dbReference>
<accession>A0A0K9Q6E8</accession>
<protein>
    <recommendedName>
        <fullName evidence="2">Serine aminopeptidase S33 domain-containing protein</fullName>
    </recommendedName>
</protein>
<name>A0A0K9Q6E8_ZOSMR</name>
<dbReference type="PANTHER" id="PTHR43358">
    <property type="entry name" value="ALPHA/BETA-HYDROLASE"/>
    <property type="match status" value="1"/>
</dbReference>
<feature type="compositionally biased region" description="Polar residues" evidence="1">
    <location>
        <begin position="395"/>
        <end position="416"/>
    </location>
</feature>
<evidence type="ECO:0000313" key="4">
    <source>
        <dbReference type="Proteomes" id="UP000036987"/>
    </source>
</evidence>
<dbReference type="Proteomes" id="UP000036987">
    <property type="component" value="Unassembled WGS sequence"/>
</dbReference>
<dbReference type="InterPro" id="IPR022742">
    <property type="entry name" value="Hydrolase_4"/>
</dbReference>
<sequence length="446" mass="49956">MVEQFIKFVIRPPRAEYNPDQYLLDSEFNLAGRKFKRQDLNLTNGRGHVLQCSHYVPFNIQDSTPLPCVIYCHGNSGCRADANEAAIILLPSNITVFTLDFSGSGLSDGDYVSLGWHEKDDLKTVVSFLRSSKNTSRIGLWGRSMGAVTSLLYGAKDPSISGMVLDSAFSNLHNLMMELANVYKTRLPKFTVKMGLHYMRRVIQRRAKFDIMELDTIEFSPKTFIPALFGHASEDVFIPIHHTDRIYKSYAGDKNMITFAGNHNSPRPQFYYNFVSIFFHSVLHPPHVSSTLSTNLEKYYDLGELKILAGIDKSLCEMGSSLQTSRFDASSSSSSSVILNGPTSDSVIDLLAVCSKDNKSSELSEGCLSHSSSNRENWGRCSSLGVSEEEEAVSTKHSTSSQHQVQTAIQHPSSSTKKTKRERLSLLSRQLRHCILRRVSYKQLLL</sequence>
<dbReference type="AlphaFoldDB" id="A0A0K9Q6E8"/>
<comment type="caution">
    <text evidence="3">The sequence shown here is derived from an EMBL/GenBank/DDBJ whole genome shotgun (WGS) entry which is preliminary data.</text>
</comment>
<feature type="domain" description="Serine aminopeptidase S33" evidence="2">
    <location>
        <begin position="68"/>
        <end position="196"/>
    </location>
</feature>
<feature type="region of interest" description="Disordered" evidence="1">
    <location>
        <begin position="389"/>
        <end position="421"/>
    </location>
</feature>
<evidence type="ECO:0000259" key="2">
    <source>
        <dbReference type="Pfam" id="PF12146"/>
    </source>
</evidence>